<keyword evidence="1" id="KW-0812">Transmembrane</keyword>
<reference evidence="2 3" key="1">
    <citation type="submission" date="2016-07" db="EMBL/GenBank/DDBJ databases">
        <title>Draft genome of Scalindua rubra, obtained from a brine-seawater interface in the Red Sea, sheds light on salt adaptation in anammox bacteria.</title>
        <authorList>
            <person name="Speth D.R."/>
            <person name="Lagkouvardos I."/>
            <person name="Wang Y."/>
            <person name="Qian P.-Y."/>
            <person name="Dutilh B.E."/>
            <person name="Jetten M.S."/>
        </authorList>
    </citation>
    <scope>NUCLEOTIDE SEQUENCE [LARGE SCALE GENOMIC DNA]</scope>
    <source>
        <strain evidence="2">BSI-1</strain>
    </source>
</reference>
<evidence type="ECO:0000256" key="1">
    <source>
        <dbReference type="SAM" id="Phobius"/>
    </source>
</evidence>
<proteinExistence type="predicted"/>
<evidence type="ECO:0000313" key="2">
    <source>
        <dbReference type="EMBL" id="ODS30342.1"/>
    </source>
</evidence>
<keyword evidence="1" id="KW-1133">Transmembrane helix</keyword>
<name>A0A1E3X472_9BACT</name>
<dbReference type="Proteomes" id="UP000094056">
    <property type="component" value="Unassembled WGS sequence"/>
</dbReference>
<feature type="transmembrane region" description="Helical" evidence="1">
    <location>
        <begin position="92"/>
        <end position="111"/>
    </location>
</feature>
<keyword evidence="1" id="KW-0472">Membrane</keyword>
<sequence length="113" mass="12757">MENESSFPIEHENKVLLSVVIRVGLYVIILISPLLLAVVFRPKTDHNFIFELGKNFTLLGLTILALQFLLGARIKWIEKPFGLDIVIGFHRFMGIFATVLILTGMCFHSTADI</sequence>
<organism evidence="2 3">
    <name type="scientific">Candidatus Scalindua rubra</name>
    <dbReference type="NCBI Taxonomy" id="1872076"/>
    <lineage>
        <taxon>Bacteria</taxon>
        <taxon>Pseudomonadati</taxon>
        <taxon>Planctomycetota</taxon>
        <taxon>Candidatus Brocadiia</taxon>
        <taxon>Candidatus Brocadiales</taxon>
        <taxon>Candidatus Scalinduaceae</taxon>
        <taxon>Candidatus Scalindua</taxon>
    </lineage>
</organism>
<feature type="transmembrane region" description="Helical" evidence="1">
    <location>
        <begin position="52"/>
        <end position="72"/>
    </location>
</feature>
<feature type="transmembrane region" description="Helical" evidence="1">
    <location>
        <begin position="15"/>
        <end position="40"/>
    </location>
</feature>
<accession>A0A1E3X472</accession>
<dbReference type="EMBL" id="MAYW01000240">
    <property type="protein sequence ID" value="ODS30342.1"/>
    <property type="molecule type" value="Genomic_DNA"/>
</dbReference>
<comment type="caution">
    <text evidence="2">The sequence shown here is derived from an EMBL/GenBank/DDBJ whole genome shotgun (WGS) entry which is preliminary data.</text>
</comment>
<gene>
    <name evidence="2" type="ORF">SCARUB_04543</name>
</gene>
<protein>
    <recommendedName>
        <fullName evidence="4">Cytochrome b561 domain-containing protein</fullName>
    </recommendedName>
</protein>
<dbReference type="AlphaFoldDB" id="A0A1E3X472"/>
<evidence type="ECO:0008006" key="4">
    <source>
        <dbReference type="Google" id="ProtNLM"/>
    </source>
</evidence>
<evidence type="ECO:0000313" key="3">
    <source>
        <dbReference type="Proteomes" id="UP000094056"/>
    </source>
</evidence>